<sequence length="87" mass="9511">MAQLGEGSKMGLNLVEVVEGLAMRKDGGRWNGLGDGSGSARIVQAVGFVSGLQVLEIDDEEDDDMSWLQGLFVHTVEVFVWVDREEE</sequence>
<gene>
    <name evidence="1" type="ORF">MRB53_021145</name>
</gene>
<evidence type="ECO:0000313" key="1">
    <source>
        <dbReference type="EMBL" id="KAJ8627838.1"/>
    </source>
</evidence>
<accession>A0ACC2L474</accession>
<organism evidence="1 2">
    <name type="scientific">Persea americana</name>
    <name type="common">Avocado</name>
    <dbReference type="NCBI Taxonomy" id="3435"/>
    <lineage>
        <taxon>Eukaryota</taxon>
        <taxon>Viridiplantae</taxon>
        <taxon>Streptophyta</taxon>
        <taxon>Embryophyta</taxon>
        <taxon>Tracheophyta</taxon>
        <taxon>Spermatophyta</taxon>
        <taxon>Magnoliopsida</taxon>
        <taxon>Magnoliidae</taxon>
        <taxon>Laurales</taxon>
        <taxon>Lauraceae</taxon>
        <taxon>Persea</taxon>
    </lineage>
</organism>
<reference evidence="1 2" key="1">
    <citation type="journal article" date="2022" name="Hortic Res">
        <title>A haplotype resolved chromosomal level avocado genome allows analysis of novel avocado genes.</title>
        <authorList>
            <person name="Nath O."/>
            <person name="Fletcher S.J."/>
            <person name="Hayward A."/>
            <person name="Shaw L.M."/>
            <person name="Masouleh A.K."/>
            <person name="Furtado A."/>
            <person name="Henry R.J."/>
            <person name="Mitter N."/>
        </authorList>
    </citation>
    <scope>NUCLEOTIDE SEQUENCE [LARGE SCALE GENOMIC DNA]</scope>
    <source>
        <strain evidence="2">cv. Hass</strain>
    </source>
</reference>
<name>A0ACC2L474_PERAE</name>
<dbReference type="EMBL" id="CM056814">
    <property type="protein sequence ID" value="KAJ8627838.1"/>
    <property type="molecule type" value="Genomic_DNA"/>
</dbReference>
<proteinExistence type="predicted"/>
<comment type="caution">
    <text evidence="1">The sequence shown here is derived from an EMBL/GenBank/DDBJ whole genome shotgun (WGS) entry which is preliminary data.</text>
</comment>
<keyword evidence="2" id="KW-1185">Reference proteome</keyword>
<dbReference type="Proteomes" id="UP001234297">
    <property type="component" value="Chromosome 6"/>
</dbReference>
<evidence type="ECO:0000313" key="2">
    <source>
        <dbReference type="Proteomes" id="UP001234297"/>
    </source>
</evidence>
<protein>
    <submittedName>
        <fullName evidence="1">Uncharacterized protein</fullName>
    </submittedName>
</protein>